<dbReference type="RefSeq" id="WP_092909432.1">
    <property type="nucleotide sequence ID" value="NZ_FOUZ01000015.1"/>
</dbReference>
<accession>A0A1I5A0F2</accession>
<dbReference type="SUPFAM" id="SSF48452">
    <property type="entry name" value="TPR-like"/>
    <property type="match status" value="2"/>
</dbReference>
<sequence length="279" mass="33150">MEKLKIFFSSKVVRIIFGTLKLLFSVPIFCVSIFIIYLYFFSPIDTKFKIAAEPQGSYYSVFMLDHLIKSNPDNYKIVWESSVAYNKRGEHEEGMKRLDKAIALAPQEKLGYAGWIKQTKLKDYENALKNYHRLNKLSKIVEYPWGENIYYLMGISYQGLKNYDSANIYYDKFIASEKNPQNIYPRTFTYRGKMEFDQKNYKKAIEFYNKTINLDKNIAEAYFYKAQTLEATNQLDSAKYNYQKSLELIKNNYKDKDPYDEKFLEIYQLEVEDILKNLK</sequence>
<dbReference type="PANTHER" id="PTHR12558">
    <property type="entry name" value="CELL DIVISION CYCLE 16,23,27"/>
    <property type="match status" value="1"/>
</dbReference>
<keyword evidence="4" id="KW-1185">Reference proteome</keyword>
<organism evidence="3 4">
    <name type="scientific">Algoriella xinjiangensis</name>
    <dbReference type="NCBI Taxonomy" id="684065"/>
    <lineage>
        <taxon>Bacteria</taxon>
        <taxon>Pseudomonadati</taxon>
        <taxon>Bacteroidota</taxon>
        <taxon>Flavobacteriia</taxon>
        <taxon>Flavobacteriales</taxon>
        <taxon>Weeksellaceae</taxon>
        <taxon>Algoriella</taxon>
    </lineage>
</organism>
<dbReference type="InterPro" id="IPR011990">
    <property type="entry name" value="TPR-like_helical_dom_sf"/>
</dbReference>
<dbReference type="Proteomes" id="UP000199149">
    <property type="component" value="Unassembled WGS sequence"/>
</dbReference>
<protein>
    <submittedName>
        <fullName evidence="3">Tetratricopeptide repeat-containing protein</fullName>
    </submittedName>
</protein>
<dbReference type="PANTHER" id="PTHR12558:SF13">
    <property type="entry name" value="CELL DIVISION CYCLE PROTEIN 27 HOMOLOG"/>
    <property type="match status" value="1"/>
</dbReference>
<dbReference type="EMBL" id="FOUZ01000015">
    <property type="protein sequence ID" value="SFN55944.1"/>
    <property type="molecule type" value="Genomic_DNA"/>
</dbReference>
<evidence type="ECO:0000313" key="4">
    <source>
        <dbReference type="Proteomes" id="UP000199149"/>
    </source>
</evidence>
<feature type="repeat" description="TPR" evidence="1">
    <location>
        <begin position="219"/>
        <end position="252"/>
    </location>
</feature>
<proteinExistence type="predicted"/>
<keyword evidence="2" id="KW-0812">Transmembrane</keyword>
<feature type="transmembrane region" description="Helical" evidence="2">
    <location>
        <begin position="12"/>
        <end position="40"/>
    </location>
</feature>
<evidence type="ECO:0000313" key="3">
    <source>
        <dbReference type="EMBL" id="SFN55944.1"/>
    </source>
</evidence>
<evidence type="ECO:0000256" key="2">
    <source>
        <dbReference type="SAM" id="Phobius"/>
    </source>
</evidence>
<dbReference type="Pfam" id="PF13181">
    <property type="entry name" value="TPR_8"/>
    <property type="match status" value="1"/>
</dbReference>
<dbReference type="InterPro" id="IPR019734">
    <property type="entry name" value="TPR_rpt"/>
</dbReference>
<dbReference type="Pfam" id="PF13174">
    <property type="entry name" value="TPR_6"/>
    <property type="match status" value="1"/>
</dbReference>
<feature type="repeat" description="TPR" evidence="1">
    <location>
        <begin position="185"/>
        <end position="218"/>
    </location>
</feature>
<name>A0A1I5A0F2_9FLAO</name>
<keyword evidence="2" id="KW-0472">Membrane</keyword>
<keyword evidence="2" id="KW-1133">Transmembrane helix</keyword>
<dbReference type="PROSITE" id="PS50005">
    <property type="entry name" value="TPR"/>
    <property type="match status" value="2"/>
</dbReference>
<dbReference type="AlphaFoldDB" id="A0A1I5A0F2"/>
<evidence type="ECO:0000256" key="1">
    <source>
        <dbReference type="PROSITE-ProRule" id="PRU00339"/>
    </source>
</evidence>
<gene>
    <name evidence="3" type="ORF">SAMN05421738_11512</name>
</gene>
<dbReference type="SMART" id="SM00028">
    <property type="entry name" value="TPR"/>
    <property type="match status" value="4"/>
</dbReference>
<dbReference type="STRING" id="684065.SAMN05421738_11512"/>
<dbReference type="Gene3D" id="1.25.40.10">
    <property type="entry name" value="Tetratricopeptide repeat domain"/>
    <property type="match status" value="2"/>
</dbReference>
<keyword evidence="1" id="KW-0802">TPR repeat</keyword>
<reference evidence="4" key="1">
    <citation type="submission" date="2016-10" db="EMBL/GenBank/DDBJ databases">
        <authorList>
            <person name="Varghese N."/>
            <person name="Submissions S."/>
        </authorList>
    </citation>
    <scope>NUCLEOTIDE SEQUENCE [LARGE SCALE GENOMIC DNA]</scope>
    <source>
        <strain evidence="4">XJ109</strain>
    </source>
</reference>